<sequence>MSTLSACFITAMLSGSSMYLLAWRIHRKPLTREEMRDYMERYVHREEAELAERRLQAQLYNARRRHVPHPDAGAPVRITRVHVARKGRGEREE</sequence>
<protein>
    <submittedName>
        <fullName evidence="1">Uncharacterized protein</fullName>
    </submittedName>
</protein>
<organism evidence="1 2">
    <name type="scientific">Mycobacterium phage Erk16</name>
    <dbReference type="NCBI Taxonomy" id="2234027"/>
    <lineage>
        <taxon>Viruses</taxon>
        <taxon>Duplodnaviria</taxon>
        <taxon>Heunggongvirae</taxon>
        <taxon>Uroviricota</taxon>
        <taxon>Caudoviricetes</taxon>
        <taxon>Dclasvirinae</taxon>
        <taxon>Plotvirus</taxon>
        <taxon>Plotvirus plot</taxon>
    </lineage>
</organism>
<reference evidence="1 2" key="1">
    <citation type="submission" date="2018-05" db="EMBL/GenBank/DDBJ databases">
        <authorList>
            <person name="Balish M.F."/>
            <person name="Konrad E.R."/>
            <person name="Abell J.E."/>
            <person name="Arlis S.E."/>
            <person name="Babcock A.C."/>
            <person name="Biedenharn A.M."/>
            <person name="Burgess A.C."/>
            <person name="Carrafiello L.R."/>
            <person name="Conroy C.R."/>
            <person name="Goodrich C.J."/>
            <person name="Madias S.M."/>
            <person name="Mitchem C.F."/>
            <person name="Palacios P."/>
            <person name="Donna J.M."/>
            <person name="Smith S.M."/>
            <person name="Riggs H.E."/>
            <person name="Squire M.S."/>
            <person name="Actis L.A."/>
            <person name="Balish R.S."/>
            <person name="Garlena R.A."/>
            <person name="Russell D.A."/>
            <person name="Pope W.H."/>
            <person name="Jacobs-Sera D."/>
            <person name="Hatfull G.F."/>
        </authorList>
    </citation>
    <scope>NUCLEOTIDE SEQUENCE [LARGE SCALE GENOMIC DNA]</scope>
</reference>
<dbReference type="Proteomes" id="UP000251922">
    <property type="component" value="Segment"/>
</dbReference>
<gene>
    <name evidence="1" type="primary">53</name>
    <name evidence="1" type="ORF">ERK16_53</name>
</gene>
<evidence type="ECO:0000313" key="1">
    <source>
        <dbReference type="EMBL" id="AWY03496.1"/>
    </source>
</evidence>
<name>A0A2Z4Q058_9CAUD</name>
<evidence type="ECO:0000313" key="2">
    <source>
        <dbReference type="Proteomes" id="UP000251922"/>
    </source>
</evidence>
<dbReference type="EMBL" id="MH316562">
    <property type="protein sequence ID" value="AWY03496.1"/>
    <property type="molecule type" value="Genomic_DNA"/>
</dbReference>
<accession>A0A2Z4Q058</accession>
<proteinExistence type="predicted"/>